<organism evidence="4">
    <name type="scientific">Candidatus Kentrum eta</name>
    <dbReference type="NCBI Taxonomy" id="2126337"/>
    <lineage>
        <taxon>Bacteria</taxon>
        <taxon>Pseudomonadati</taxon>
        <taxon>Pseudomonadota</taxon>
        <taxon>Gammaproteobacteria</taxon>
        <taxon>Candidatus Kentrum</taxon>
    </lineage>
</organism>
<gene>
    <name evidence="4" type="ORF">BECKH772A_GA0070896_101513</name>
    <name evidence="5" type="ORF">BECKH772B_GA0070898_101533</name>
    <name evidence="6" type="ORF">BECKH772C_GA0070978_101483</name>
</gene>
<dbReference type="Gene3D" id="3.40.47.10">
    <property type="match status" value="1"/>
</dbReference>
<dbReference type="Pfam" id="PF02797">
    <property type="entry name" value="Chal_sti_synt_C"/>
    <property type="match status" value="1"/>
</dbReference>
<evidence type="ECO:0000313" key="6">
    <source>
        <dbReference type="EMBL" id="VFK03865.1"/>
    </source>
</evidence>
<comment type="similarity">
    <text evidence="1">Belongs to the thiolase-like superfamily. Chalcone/stilbene synthases family.</text>
</comment>
<dbReference type="AlphaFoldDB" id="A0A450V2I2"/>
<proteinExistence type="inferred from homology"/>
<dbReference type="InterPro" id="IPR011141">
    <property type="entry name" value="Polyketide_synthase_type-III"/>
</dbReference>
<evidence type="ECO:0000313" key="4">
    <source>
        <dbReference type="EMBL" id="VFJ98983.1"/>
    </source>
</evidence>
<evidence type="ECO:0000259" key="3">
    <source>
        <dbReference type="Pfam" id="PF02797"/>
    </source>
</evidence>
<keyword evidence="2" id="KW-0808">Transferase</keyword>
<dbReference type="SUPFAM" id="SSF53901">
    <property type="entry name" value="Thiolase-like"/>
    <property type="match status" value="2"/>
</dbReference>
<evidence type="ECO:0000313" key="5">
    <source>
        <dbReference type="EMBL" id="VFJ99214.1"/>
    </source>
</evidence>
<dbReference type="GO" id="GO:0016747">
    <property type="term" value="F:acyltransferase activity, transferring groups other than amino-acyl groups"/>
    <property type="evidence" value="ECO:0007669"/>
    <property type="project" value="InterPro"/>
</dbReference>
<protein>
    <submittedName>
        <fullName evidence="4">Predicted naringenin-chalcone synthase</fullName>
    </submittedName>
</protein>
<feature type="domain" description="Chalcone/stilbene synthase C-terminal" evidence="3">
    <location>
        <begin position="256"/>
        <end position="394"/>
    </location>
</feature>
<dbReference type="GO" id="GO:0030639">
    <property type="term" value="P:polyketide biosynthetic process"/>
    <property type="evidence" value="ECO:0007669"/>
    <property type="project" value="TreeGrafter"/>
</dbReference>
<dbReference type="InterPro" id="IPR012328">
    <property type="entry name" value="Chalcone/stilbene_synt_C"/>
</dbReference>
<sequence length="395" mass="44590">MQPSVILSDFTPMRVSKEIPQEKLLEETANIFALTQCAIQQPKSQEAADRILAETREMVQHYGVSSGYINQREFNSMLDVRIIGGEDDTYPDVIPRPLQQPRGLPIHRRMEIFRKIAVNLLETHYAGCDQAPDDLIHVSATGYMSPSPVQQFVARNNWNNTIITHSYHMGCYGAFPAVTTAHGRMSTSYALNRPKSRIDIFHTEYASLHLDCYKLIPHKIVSMTLFGDGFICYSAFSQNSFDAGEKSGLKILSIDERVLPDSEKEMTLDLEPNHYVMYLAPTVPDFIGEYMQEFVEDLLARAGYELSEIKDDLIFAAHPGGPKILDRIQERLDITREQIQYSWNVLYEKGNMASVSVPYIWHAITNDETVPKGKLVVSLGFGPGLTACGMLMEKV</sequence>
<dbReference type="EMBL" id="CAADFI010000153">
    <property type="protein sequence ID" value="VFJ99214.1"/>
    <property type="molecule type" value="Genomic_DNA"/>
</dbReference>
<dbReference type="EMBL" id="CAADFG010000151">
    <property type="protein sequence ID" value="VFJ98983.1"/>
    <property type="molecule type" value="Genomic_DNA"/>
</dbReference>
<evidence type="ECO:0000256" key="1">
    <source>
        <dbReference type="ARBA" id="ARBA00005531"/>
    </source>
</evidence>
<dbReference type="EMBL" id="CAADFJ010000148">
    <property type="protein sequence ID" value="VFK03865.1"/>
    <property type="molecule type" value="Genomic_DNA"/>
</dbReference>
<evidence type="ECO:0000256" key="2">
    <source>
        <dbReference type="ARBA" id="ARBA00022679"/>
    </source>
</evidence>
<dbReference type="PANTHER" id="PTHR11877">
    <property type="entry name" value="HYDROXYMETHYLGLUTARYL-COA SYNTHASE"/>
    <property type="match status" value="1"/>
</dbReference>
<dbReference type="PANTHER" id="PTHR11877:SF46">
    <property type="entry name" value="TYPE III POLYKETIDE SYNTHASE A"/>
    <property type="match status" value="1"/>
</dbReference>
<reference evidence="4" key="1">
    <citation type="submission" date="2019-02" db="EMBL/GenBank/DDBJ databases">
        <authorList>
            <person name="Gruber-Vodicka R. H."/>
            <person name="Seah K. B. B."/>
        </authorList>
    </citation>
    <scope>NUCLEOTIDE SEQUENCE</scope>
    <source>
        <strain evidence="6">BECK_SA2B12</strain>
        <strain evidence="4">BECK_SA2B15</strain>
        <strain evidence="5">BECK_SA2B20</strain>
    </source>
</reference>
<name>A0A450V2I2_9GAMM</name>
<accession>A0A450V2I2</accession>
<dbReference type="InterPro" id="IPR016039">
    <property type="entry name" value="Thiolase-like"/>
</dbReference>